<dbReference type="EMBL" id="CP017813">
    <property type="protein sequence ID" value="APJ38779.1"/>
    <property type="molecule type" value="Genomic_DNA"/>
</dbReference>
<keyword evidence="7" id="KW-1185">Reference proteome</keyword>
<accession>A0A1L4FT62</accession>
<evidence type="ECO:0000256" key="3">
    <source>
        <dbReference type="SAM" id="SignalP"/>
    </source>
</evidence>
<dbReference type="AlphaFoldDB" id="A0A1L4FT62"/>
<sequence>MKRFNKKLLILGLGSVAAPIAISPVMSAANNDSSEQKVNEVLQAVYGTLVGMPNNSISQKYSLAGMSLAGTQYYKNLFNNKVTEIKTKYGDGINFGEKYLEEYWNEFKEKHDMAISTEQTAENVQGIINIVSHEVLPAAYEMLKQYEALMAIESLLDTDEKNVALLKANSERISSKFPSSPSTYHLLIKYIELIKLTSKVSVETAEKLASDALEVKLSQDRQIEELKALLEKAKSEIEKLKEAGKLKDQELAKIAAQLVAQRGEYSKLLAENQAQTNKIIELQALAALANDNDSKLVDFIKAVNNIFKELDLNYNIELTATVDQYNDTIKKALSDLQNKLLETQTDLNNHKNSVKTNNNSTSWKTPFIISTVIAVLLLAAVIGVSLKKSKK</sequence>
<evidence type="ECO:0000256" key="1">
    <source>
        <dbReference type="SAM" id="Coils"/>
    </source>
</evidence>
<organism evidence="6 7">
    <name type="scientific">Mycoplasmopsis pullorum</name>
    <dbReference type="NCBI Taxonomy" id="48003"/>
    <lineage>
        <taxon>Bacteria</taxon>
        <taxon>Bacillati</taxon>
        <taxon>Mycoplasmatota</taxon>
        <taxon>Mycoplasmoidales</taxon>
        <taxon>Metamycoplasmataceae</taxon>
        <taxon>Mycoplasmopsis</taxon>
    </lineage>
</organism>
<reference evidence="7" key="2">
    <citation type="submission" date="2016-10" db="EMBL/GenBank/DDBJ databases">
        <authorList>
            <person name="Beylefeld A."/>
            <person name="Abolnik C."/>
        </authorList>
    </citation>
    <scope>NUCLEOTIDE SEQUENCE [LARGE SCALE GENOMIC DNA]</scope>
    <source>
        <strain evidence="7">B359_6</strain>
    </source>
</reference>
<dbReference type="EMBL" id="CP017813">
    <property type="protein sequence ID" value="APJ38768.1"/>
    <property type="molecule type" value="Genomic_DNA"/>
</dbReference>
<dbReference type="RefSeq" id="WP_073372115.1">
    <property type="nucleotide sequence ID" value="NZ_CP017813.1"/>
</dbReference>
<dbReference type="Proteomes" id="UP000184322">
    <property type="component" value="Chromosome"/>
</dbReference>
<feature type="chain" id="PRO_5011896993" evidence="3">
    <location>
        <begin position="29"/>
        <end position="391"/>
    </location>
</feature>
<dbReference type="EMBL" id="CP017813">
    <property type="protein sequence ID" value="APJ38108.1"/>
    <property type="molecule type" value="Genomic_DNA"/>
</dbReference>
<evidence type="ECO:0000313" key="6">
    <source>
        <dbReference type="EMBL" id="APJ38779.1"/>
    </source>
</evidence>
<feature type="coiled-coil region" evidence="1">
    <location>
        <begin position="216"/>
        <end position="250"/>
    </location>
</feature>
<name>A0A1L4FT62_9BACT</name>
<keyword evidence="3" id="KW-0732">Signal</keyword>
<protein>
    <submittedName>
        <fullName evidence="6">Uncharacterized protein</fullName>
    </submittedName>
</protein>
<evidence type="ECO:0000313" key="5">
    <source>
        <dbReference type="EMBL" id="APJ38768.1"/>
    </source>
</evidence>
<feature type="signal peptide" evidence="3">
    <location>
        <begin position="1"/>
        <end position="28"/>
    </location>
</feature>
<dbReference type="KEGG" id="mpul:BLA55_00140"/>
<reference evidence="6" key="1">
    <citation type="submission" date="2016-10" db="EMBL/GenBank/DDBJ databases">
        <authorList>
            <person name="de Groot N.N."/>
        </authorList>
    </citation>
    <scope>NUCLEOTIDE SEQUENCE [LARGE SCALE GENOMIC DNA]</scope>
    <source>
        <strain evidence="6">B359_6</strain>
    </source>
</reference>
<evidence type="ECO:0000313" key="4">
    <source>
        <dbReference type="EMBL" id="APJ38108.1"/>
    </source>
</evidence>
<keyword evidence="1" id="KW-0175">Coiled coil</keyword>
<keyword evidence="2" id="KW-1133">Transmembrane helix</keyword>
<evidence type="ECO:0000313" key="7">
    <source>
        <dbReference type="Proteomes" id="UP000184322"/>
    </source>
</evidence>
<evidence type="ECO:0000256" key="2">
    <source>
        <dbReference type="SAM" id="Phobius"/>
    </source>
</evidence>
<proteinExistence type="predicted"/>
<dbReference type="KEGG" id="mpul:BLA55_03860"/>
<keyword evidence="2" id="KW-0812">Transmembrane</keyword>
<gene>
    <name evidence="4" type="ORF">BLA55_00140</name>
    <name evidence="5" type="ORF">BLA55_03860</name>
    <name evidence="6" type="ORF">BLA55_03925</name>
</gene>
<dbReference type="KEGG" id="mpul:BLA55_03925"/>
<feature type="transmembrane region" description="Helical" evidence="2">
    <location>
        <begin position="367"/>
        <end position="386"/>
    </location>
</feature>
<feature type="coiled-coil region" evidence="1">
    <location>
        <begin position="326"/>
        <end position="353"/>
    </location>
</feature>
<keyword evidence="2" id="KW-0472">Membrane</keyword>